<dbReference type="Gene3D" id="3.30.160.60">
    <property type="entry name" value="Classic Zinc Finger"/>
    <property type="match status" value="2"/>
</dbReference>
<keyword evidence="6" id="KW-0805">Transcription regulation</keyword>
<evidence type="ECO:0000313" key="12">
    <source>
        <dbReference type="EMBL" id="CDQ99120.1"/>
    </source>
</evidence>
<dbReference type="GO" id="GO:0005634">
    <property type="term" value="C:nucleus"/>
    <property type="evidence" value="ECO:0007669"/>
    <property type="project" value="UniProtKB-SubCell"/>
</dbReference>
<keyword evidence="7" id="KW-0238">DNA-binding</keyword>
<evidence type="ECO:0000256" key="9">
    <source>
        <dbReference type="ARBA" id="ARBA00023242"/>
    </source>
</evidence>
<dbReference type="STRING" id="8022.A0A060ZCY8"/>
<evidence type="ECO:0000256" key="7">
    <source>
        <dbReference type="ARBA" id="ARBA00023125"/>
    </source>
</evidence>
<dbReference type="GO" id="GO:0000978">
    <property type="term" value="F:RNA polymerase II cis-regulatory region sequence-specific DNA binding"/>
    <property type="evidence" value="ECO:0007669"/>
    <property type="project" value="TreeGrafter"/>
</dbReference>
<keyword evidence="9" id="KW-0539">Nucleus</keyword>
<accession>A0A060ZCY8</accession>
<keyword evidence="2" id="KW-0479">Metal-binding</keyword>
<protein>
    <recommendedName>
        <fullName evidence="11">C2H2-type domain-containing protein</fullName>
    </recommendedName>
</protein>
<evidence type="ECO:0000256" key="10">
    <source>
        <dbReference type="PROSITE-ProRule" id="PRU00042"/>
    </source>
</evidence>
<evidence type="ECO:0000259" key="11">
    <source>
        <dbReference type="PROSITE" id="PS50157"/>
    </source>
</evidence>
<dbReference type="GO" id="GO:0007420">
    <property type="term" value="P:brain development"/>
    <property type="evidence" value="ECO:0007669"/>
    <property type="project" value="TreeGrafter"/>
</dbReference>
<evidence type="ECO:0000256" key="3">
    <source>
        <dbReference type="ARBA" id="ARBA00022737"/>
    </source>
</evidence>
<comment type="subcellular location">
    <subcellularLocation>
        <location evidence="1">Nucleus</location>
    </subcellularLocation>
</comment>
<evidence type="ECO:0000256" key="4">
    <source>
        <dbReference type="ARBA" id="ARBA00022771"/>
    </source>
</evidence>
<dbReference type="SUPFAM" id="SSF57667">
    <property type="entry name" value="beta-beta-alpha zinc fingers"/>
    <property type="match status" value="1"/>
</dbReference>
<dbReference type="GO" id="GO:0045944">
    <property type="term" value="P:positive regulation of transcription by RNA polymerase II"/>
    <property type="evidence" value="ECO:0007669"/>
    <property type="project" value="TreeGrafter"/>
</dbReference>
<dbReference type="Pfam" id="PF00096">
    <property type="entry name" value="zf-C2H2"/>
    <property type="match status" value="1"/>
</dbReference>
<dbReference type="GO" id="GO:0008270">
    <property type="term" value="F:zinc ion binding"/>
    <property type="evidence" value="ECO:0007669"/>
    <property type="project" value="UniProtKB-KW"/>
</dbReference>
<dbReference type="EMBL" id="FR943402">
    <property type="protein sequence ID" value="CDQ99120.1"/>
    <property type="molecule type" value="Genomic_DNA"/>
</dbReference>
<dbReference type="AlphaFoldDB" id="A0A060ZCY8"/>
<gene>
    <name evidence="12" type="ORF">GSONMT00045078001</name>
</gene>
<dbReference type="FunFam" id="3.30.160.60:FF:000618">
    <property type="entry name" value="zinc finger protein 341 isoform X1"/>
    <property type="match status" value="1"/>
</dbReference>
<keyword evidence="4 10" id="KW-0863">Zinc-finger</keyword>
<reference evidence="12" key="2">
    <citation type="submission" date="2014-03" db="EMBL/GenBank/DDBJ databases">
        <authorList>
            <person name="Genoscope - CEA"/>
        </authorList>
    </citation>
    <scope>NUCLEOTIDE SEQUENCE</scope>
</reference>
<reference evidence="12" key="1">
    <citation type="journal article" date="2014" name="Nat. Commun.">
        <title>The rainbow trout genome provides novel insights into evolution after whole-genome duplication in vertebrates.</title>
        <authorList>
            <person name="Berthelot C."/>
            <person name="Brunet F."/>
            <person name="Chalopin D."/>
            <person name="Juanchich A."/>
            <person name="Bernard M."/>
            <person name="Noel B."/>
            <person name="Bento P."/>
            <person name="Da Silva C."/>
            <person name="Labadie K."/>
            <person name="Alberti A."/>
            <person name="Aury J.M."/>
            <person name="Louis A."/>
            <person name="Dehais P."/>
            <person name="Bardou P."/>
            <person name="Montfort J."/>
            <person name="Klopp C."/>
            <person name="Cabau C."/>
            <person name="Gaspin C."/>
            <person name="Thorgaard G.H."/>
            <person name="Boussaha M."/>
            <person name="Quillet E."/>
            <person name="Guyomard R."/>
            <person name="Galiana D."/>
            <person name="Bobe J."/>
            <person name="Volff J.N."/>
            <person name="Genet C."/>
            <person name="Wincker P."/>
            <person name="Jaillon O."/>
            <person name="Roest Crollius H."/>
            <person name="Guiguen Y."/>
        </authorList>
    </citation>
    <scope>NUCLEOTIDE SEQUENCE [LARGE SCALE GENOMIC DNA]</scope>
</reference>
<dbReference type="InterPro" id="IPR013087">
    <property type="entry name" value="Znf_C2H2_type"/>
</dbReference>
<evidence type="ECO:0000313" key="13">
    <source>
        <dbReference type="Proteomes" id="UP000193380"/>
    </source>
</evidence>
<dbReference type="InterPro" id="IPR050688">
    <property type="entry name" value="Zinc_finger/UBP_domain"/>
</dbReference>
<name>A0A060ZCY8_ONCMY</name>
<keyword evidence="5" id="KW-0862">Zinc</keyword>
<dbReference type="SMART" id="SM00355">
    <property type="entry name" value="ZnF_C2H2"/>
    <property type="match status" value="2"/>
</dbReference>
<dbReference type="PROSITE" id="PS00028">
    <property type="entry name" value="ZINC_FINGER_C2H2_1"/>
    <property type="match status" value="1"/>
</dbReference>
<keyword evidence="8" id="KW-0804">Transcription</keyword>
<evidence type="ECO:0000256" key="6">
    <source>
        <dbReference type="ARBA" id="ARBA00023015"/>
    </source>
</evidence>
<dbReference type="PROSITE" id="PS50157">
    <property type="entry name" value="ZINC_FINGER_C2H2_2"/>
    <property type="match status" value="2"/>
</dbReference>
<feature type="domain" description="C2H2-type" evidence="11">
    <location>
        <begin position="38"/>
        <end position="66"/>
    </location>
</feature>
<evidence type="ECO:0000256" key="2">
    <source>
        <dbReference type="ARBA" id="ARBA00022723"/>
    </source>
</evidence>
<feature type="domain" description="C2H2-type" evidence="11">
    <location>
        <begin position="10"/>
        <end position="37"/>
    </location>
</feature>
<sequence>MVMHAYLRPHKCPSCSFASKNKKDLRRHMMTHTNEKPFTCQICGQRFNRNGHLKFHMERLHSQDPPTKKSRSGAGSQQTIIVNNDEEALVTLQSALQAGQTISPEQLQQALGQDHIIVSQEQALGQDHIIMSQEQTLGQDHIIMSQEQTLGQDHIIVSQEQGLEDQEEATYIQQITTVDGQTLQYMTGDNQVTDVHCRSGVSNWGRDVHSRSGVSNWGRDVHCRSGCQTGAVMYTVDQGCQTGEGGGQQGPGDRTENRLYFLATKI</sequence>
<evidence type="ECO:0000256" key="8">
    <source>
        <dbReference type="ARBA" id="ARBA00023163"/>
    </source>
</evidence>
<organism evidence="12 13">
    <name type="scientific">Oncorhynchus mykiss</name>
    <name type="common">Rainbow trout</name>
    <name type="synonym">Salmo gairdneri</name>
    <dbReference type="NCBI Taxonomy" id="8022"/>
    <lineage>
        <taxon>Eukaryota</taxon>
        <taxon>Metazoa</taxon>
        <taxon>Chordata</taxon>
        <taxon>Craniata</taxon>
        <taxon>Vertebrata</taxon>
        <taxon>Euteleostomi</taxon>
        <taxon>Actinopterygii</taxon>
        <taxon>Neopterygii</taxon>
        <taxon>Teleostei</taxon>
        <taxon>Protacanthopterygii</taxon>
        <taxon>Salmoniformes</taxon>
        <taxon>Salmonidae</taxon>
        <taxon>Salmoninae</taxon>
        <taxon>Oncorhynchus</taxon>
    </lineage>
</organism>
<dbReference type="PANTHER" id="PTHR24403">
    <property type="entry name" value="ZINC FINGER PROTEIN"/>
    <property type="match status" value="1"/>
</dbReference>
<dbReference type="Proteomes" id="UP000193380">
    <property type="component" value="Unassembled WGS sequence"/>
</dbReference>
<dbReference type="GO" id="GO:0050769">
    <property type="term" value="P:positive regulation of neurogenesis"/>
    <property type="evidence" value="ECO:0007669"/>
    <property type="project" value="TreeGrafter"/>
</dbReference>
<keyword evidence="3" id="KW-0677">Repeat</keyword>
<dbReference type="Pfam" id="PF13894">
    <property type="entry name" value="zf-C2H2_4"/>
    <property type="match status" value="1"/>
</dbReference>
<dbReference type="InterPro" id="IPR036236">
    <property type="entry name" value="Znf_C2H2_sf"/>
</dbReference>
<evidence type="ECO:0000256" key="1">
    <source>
        <dbReference type="ARBA" id="ARBA00004123"/>
    </source>
</evidence>
<proteinExistence type="predicted"/>
<dbReference type="PaxDb" id="8022-A0A060ZCY8"/>
<evidence type="ECO:0000256" key="5">
    <source>
        <dbReference type="ARBA" id="ARBA00022833"/>
    </source>
</evidence>
<dbReference type="PANTHER" id="PTHR24403:SF36">
    <property type="entry name" value="ZINC FINGER PROTEIN 335"/>
    <property type="match status" value="1"/>
</dbReference>